<organism evidence="2 3">
    <name type="scientific">Mycolicibacterium tokaiense</name>
    <dbReference type="NCBI Taxonomy" id="39695"/>
    <lineage>
        <taxon>Bacteria</taxon>
        <taxon>Bacillati</taxon>
        <taxon>Actinomycetota</taxon>
        <taxon>Actinomycetes</taxon>
        <taxon>Mycobacteriales</taxon>
        <taxon>Mycobacteriaceae</taxon>
        <taxon>Mycolicibacterium</taxon>
    </lineage>
</organism>
<dbReference type="EMBL" id="UGQT01000001">
    <property type="protein sequence ID" value="STZ57997.1"/>
    <property type="molecule type" value="Genomic_DNA"/>
</dbReference>
<keyword evidence="3" id="KW-1185">Reference proteome</keyword>
<feature type="region of interest" description="Disordered" evidence="1">
    <location>
        <begin position="22"/>
        <end position="52"/>
    </location>
</feature>
<evidence type="ECO:0000256" key="1">
    <source>
        <dbReference type="SAM" id="MobiDB-lite"/>
    </source>
</evidence>
<dbReference type="Proteomes" id="UP000254978">
    <property type="component" value="Unassembled WGS sequence"/>
</dbReference>
<proteinExistence type="predicted"/>
<sequence>MAQHYDDGRCLGASVTLAEVLKSGRGDRGGRQGPDRSRFPYRQEDAPRIADL</sequence>
<evidence type="ECO:0000313" key="3">
    <source>
        <dbReference type="Proteomes" id="UP000254978"/>
    </source>
</evidence>
<evidence type="ECO:0000313" key="2">
    <source>
        <dbReference type="EMBL" id="STZ57997.1"/>
    </source>
</evidence>
<reference evidence="2 3" key="1">
    <citation type="submission" date="2018-06" db="EMBL/GenBank/DDBJ databases">
        <authorList>
            <consortium name="Pathogen Informatics"/>
            <person name="Doyle S."/>
        </authorList>
    </citation>
    <scope>NUCLEOTIDE SEQUENCE [LARGE SCALE GENOMIC DNA]</scope>
    <source>
        <strain evidence="2 3">NCTC10821</strain>
    </source>
</reference>
<protein>
    <submittedName>
        <fullName evidence="2">Uncharacterized protein</fullName>
    </submittedName>
</protein>
<dbReference type="AlphaFoldDB" id="A0A378TCX2"/>
<accession>A0A378TCX2</accession>
<gene>
    <name evidence="2" type="ORF">NCTC10821_01502</name>
</gene>
<name>A0A378TCX2_9MYCO</name>